<protein>
    <submittedName>
        <fullName evidence="1">Uncharacterized protein</fullName>
    </submittedName>
</protein>
<dbReference type="Proteomes" id="UP001146793">
    <property type="component" value="Unassembled WGS sequence"/>
</dbReference>
<dbReference type="Proteomes" id="UP001150062">
    <property type="component" value="Unassembled WGS sequence"/>
</dbReference>
<dbReference type="EMBL" id="JAOAOG010000143">
    <property type="protein sequence ID" value="KAJ6245751.1"/>
    <property type="molecule type" value="Genomic_DNA"/>
</dbReference>
<reference evidence="2" key="1">
    <citation type="submission" date="2022-08" db="EMBL/GenBank/DDBJ databases">
        <title>Novel sulfate-reducing endosymbionts in the free-living metamonad Anaeramoeba.</title>
        <authorList>
            <person name="Jerlstrom-Hultqvist J."/>
            <person name="Cepicka I."/>
            <person name="Gallot-Lavallee L."/>
            <person name="Salas-Leiva D."/>
            <person name="Curtis B.A."/>
            <person name="Zahonova K."/>
            <person name="Pipaliya S."/>
            <person name="Dacks J."/>
            <person name="Roger A.J."/>
        </authorList>
    </citation>
    <scope>NUCLEOTIDE SEQUENCE</scope>
    <source>
        <strain evidence="2">Schooner1</strain>
    </source>
</reference>
<evidence type="ECO:0000313" key="4">
    <source>
        <dbReference type="Proteomes" id="UP001150062"/>
    </source>
</evidence>
<name>A0AAV7YIY3_9EUKA</name>
<keyword evidence="4" id="KW-1185">Reference proteome</keyword>
<dbReference type="AlphaFoldDB" id="A0AAV7YIY3"/>
<organism evidence="1 3">
    <name type="scientific">Anaeramoeba flamelloides</name>
    <dbReference type="NCBI Taxonomy" id="1746091"/>
    <lineage>
        <taxon>Eukaryota</taxon>
        <taxon>Metamonada</taxon>
        <taxon>Anaeramoebidae</taxon>
        <taxon>Anaeramoeba</taxon>
    </lineage>
</organism>
<evidence type="ECO:0000313" key="1">
    <source>
        <dbReference type="EMBL" id="KAJ3429807.1"/>
    </source>
</evidence>
<evidence type="ECO:0000313" key="2">
    <source>
        <dbReference type="EMBL" id="KAJ6245751.1"/>
    </source>
</evidence>
<comment type="caution">
    <text evidence="1">The sequence shown here is derived from an EMBL/GenBank/DDBJ whole genome shotgun (WGS) entry which is preliminary data.</text>
</comment>
<sequence length="110" mass="12503">MDTAEYGTKARLNKKAKVTFTDGMSATLRSFSHKRPMKGGPTKATSYIDVTKEELTSTLNLSIHGIQGKSKEEDGLTDEMRYDTMDWQGYRFQLKDFSYDSYIDVVVSKL</sequence>
<dbReference type="EMBL" id="JANTQA010000057">
    <property type="protein sequence ID" value="KAJ3429807.1"/>
    <property type="molecule type" value="Genomic_DNA"/>
</dbReference>
<proteinExistence type="predicted"/>
<evidence type="ECO:0000313" key="3">
    <source>
        <dbReference type="Proteomes" id="UP001146793"/>
    </source>
</evidence>
<gene>
    <name evidence="1" type="ORF">M0812_25167</name>
    <name evidence="2" type="ORF">M0813_20171</name>
</gene>
<accession>A0AAV7YIY3</accession>
<reference evidence="1" key="2">
    <citation type="submission" date="2022-08" db="EMBL/GenBank/DDBJ databases">
        <title>Novel sulphate-reducing endosymbionts in the free-living metamonad Anaeramoeba.</title>
        <authorList>
            <person name="Jerlstrom-Hultqvist J."/>
            <person name="Cepicka I."/>
            <person name="Gallot-Lavallee L."/>
            <person name="Salas-Leiva D."/>
            <person name="Curtis B.A."/>
            <person name="Zahonova K."/>
            <person name="Pipaliya S."/>
            <person name="Dacks J."/>
            <person name="Roger A.J."/>
        </authorList>
    </citation>
    <scope>NUCLEOTIDE SEQUENCE</scope>
    <source>
        <strain evidence="1">Busselton2</strain>
    </source>
</reference>